<dbReference type="GO" id="GO:0016787">
    <property type="term" value="F:hydrolase activity"/>
    <property type="evidence" value="ECO:0007669"/>
    <property type="project" value="UniProtKB-UniRule"/>
</dbReference>
<feature type="domain" description="UvrD-like helicase ATP-binding" evidence="11">
    <location>
        <begin position="459"/>
        <end position="961"/>
    </location>
</feature>
<dbReference type="Pfam" id="PF13361">
    <property type="entry name" value="UvrD_C"/>
    <property type="match status" value="1"/>
</dbReference>
<dbReference type="RefSeq" id="WP_157806897.1">
    <property type="nucleotide sequence ID" value="NZ_CP017803.1"/>
</dbReference>
<dbReference type="GO" id="GO:0043138">
    <property type="term" value="F:3'-5' DNA helicase activity"/>
    <property type="evidence" value="ECO:0007669"/>
    <property type="project" value="UniProtKB-EC"/>
</dbReference>
<evidence type="ECO:0000256" key="5">
    <source>
        <dbReference type="ARBA" id="ARBA00023235"/>
    </source>
</evidence>
<comment type="catalytic activity">
    <reaction evidence="6">
        <text>Couples ATP hydrolysis with the unwinding of duplex DNA by translocating in the 3'-5' direction.</text>
        <dbReference type="EC" id="5.6.2.4"/>
    </reaction>
</comment>
<dbReference type="Gene3D" id="3.40.50.300">
    <property type="entry name" value="P-loop containing nucleotide triphosphate hydrolases"/>
    <property type="match status" value="3"/>
</dbReference>
<dbReference type="InterPro" id="IPR000212">
    <property type="entry name" value="DNA_helicase_UvrD/REP"/>
</dbReference>
<dbReference type="SUPFAM" id="SSF52540">
    <property type="entry name" value="P-loop containing nucleoside triphosphate hydrolases"/>
    <property type="match status" value="1"/>
</dbReference>
<gene>
    <name evidence="12" type="ORF">BK798_03820</name>
</gene>
<feature type="coiled-coil region" evidence="10">
    <location>
        <begin position="223"/>
        <end position="293"/>
    </location>
</feature>
<protein>
    <recommendedName>
        <fullName evidence="7">DNA 3'-5' helicase</fullName>
        <ecNumber evidence="7">5.6.2.4</ecNumber>
    </recommendedName>
</protein>
<evidence type="ECO:0000256" key="1">
    <source>
        <dbReference type="ARBA" id="ARBA00022741"/>
    </source>
</evidence>
<dbReference type="PANTHER" id="PTHR11070:SF63">
    <property type="entry name" value="DNA HELICASE IV"/>
    <property type="match status" value="1"/>
</dbReference>
<dbReference type="EC" id="5.6.2.4" evidence="7"/>
<evidence type="ECO:0000256" key="7">
    <source>
        <dbReference type="ARBA" id="ARBA00034808"/>
    </source>
</evidence>
<dbReference type="PROSITE" id="PS51198">
    <property type="entry name" value="UVRD_HELICASE_ATP_BIND"/>
    <property type="match status" value="1"/>
</dbReference>
<dbReference type="Pfam" id="PF00580">
    <property type="entry name" value="UvrD-helicase"/>
    <property type="match status" value="2"/>
</dbReference>
<dbReference type="GO" id="GO:0000725">
    <property type="term" value="P:recombinational repair"/>
    <property type="evidence" value="ECO:0007669"/>
    <property type="project" value="TreeGrafter"/>
</dbReference>
<reference evidence="12 13" key="1">
    <citation type="submission" date="2016-10" db="EMBL/GenBank/DDBJ databases">
        <authorList>
            <person name="Varghese N."/>
        </authorList>
    </citation>
    <scope>NUCLEOTIDE SEQUENCE [LARGE SCALE GENOMIC DNA]</scope>
    <source>
        <strain evidence="12 13">KB11</strain>
    </source>
</reference>
<dbReference type="Proteomes" id="UP000232133">
    <property type="component" value="Chromosome"/>
</dbReference>
<accession>A0A2H4U670</accession>
<evidence type="ECO:0000256" key="6">
    <source>
        <dbReference type="ARBA" id="ARBA00034617"/>
    </source>
</evidence>
<comment type="catalytic activity">
    <reaction evidence="8">
        <text>ATP + H2O = ADP + phosphate + H(+)</text>
        <dbReference type="Rhea" id="RHEA:13065"/>
        <dbReference type="ChEBI" id="CHEBI:15377"/>
        <dbReference type="ChEBI" id="CHEBI:15378"/>
        <dbReference type="ChEBI" id="CHEBI:30616"/>
        <dbReference type="ChEBI" id="CHEBI:43474"/>
        <dbReference type="ChEBI" id="CHEBI:456216"/>
        <dbReference type="EC" id="5.6.2.4"/>
    </reaction>
</comment>
<keyword evidence="3 9" id="KW-0347">Helicase</keyword>
<keyword evidence="2 9" id="KW-0378">Hydrolase</keyword>
<evidence type="ECO:0000256" key="3">
    <source>
        <dbReference type="ARBA" id="ARBA00022806"/>
    </source>
</evidence>
<evidence type="ECO:0000259" key="11">
    <source>
        <dbReference type="PROSITE" id="PS51198"/>
    </source>
</evidence>
<evidence type="ECO:0000313" key="12">
    <source>
        <dbReference type="EMBL" id="ATZ59606.1"/>
    </source>
</evidence>
<keyword evidence="4 9" id="KW-0067">ATP-binding</keyword>
<evidence type="ECO:0000256" key="2">
    <source>
        <dbReference type="ARBA" id="ARBA00022801"/>
    </source>
</evidence>
<dbReference type="GeneID" id="35118475"/>
<dbReference type="InterPro" id="IPR027417">
    <property type="entry name" value="P-loop_NTPase"/>
</dbReference>
<name>A0A2H4U670_METSM</name>
<dbReference type="InterPro" id="IPR014016">
    <property type="entry name" value="UvrD-like_ATP-bd"/>
</dbReference>
<organism evidence="12 13">
    <name type="scientific">Methanobrevibacter smithii</name>
    <dbReference type="NCBI Taxonomy" id="2173"/>
    <lineage>
        <taxon>Archaea</taxon>
        <taxon>Methanobacteriati</taxon>
        <taxon>Methanobacteriota</taxon>
        <taxon>Methanomada group</taxon>
        <taxon>Methanobacteria</taxon>
        <taxon>Methanobacteriales</taxon>
        <taxon>Methanobacteriaceae</taxon>
        <taxon>Methanobrevibacter</taxon>
    </lineage>
</organism>
<evidence type="ECO:0000313" key="13">
    <source>
        <dbReference type="Proteomes" id="UP000232133"/>
    </source>
</evidence>
<keyword evidence="10" id="KW-0175">Coiled coil</keyword>
<dbReference type="InterPro" id="IPR014017">
    <property type="entry name" value="DNA_helicase_UvrD-like_C"/>
</dbReference>
<dbReference type="EMBL" id="CP017803">
    <property type="protein sequence ID" value="ATZ59606.1"/>
    <property type="molecule type" value="Genomic_DNA"/>
</dbReference>
<dbReference type="GO" id="GO:0003677">
    <property type="term" value="F:DNA binding"/>
    <property type="evidence" value="ECO:0007669"/>
    <property type="project" value="InterPro"/>
</dbReference>
<evidence type="ECO:0000256" key="4">
    <source>
        <dbReference type="ARBA" id="ARBA00022840"/>
    </source>
</evidence>
<feature type="binding site" evidence="9">
    <location>
        <begin position="480"/>
        <end position="487"/>
    </location>
    <ligand>
        <name>ATP</name>
        <dbReference type="ChEBI" id="CHEBI:30616"/>
    </ligand>
</feature>
<evidence type="ECO:0000256" key="8">
    <source>
        <dbReference type="ARBA" id="ARBA00048988"/>
    </source>
</evidence>
<evidence type="ECO:0000256" key="9">
    <source>
        <dbReference type="PROSITE-ProRule" id="PRU00560"/>
    </source>
</evidence>
<dbReference type="PANTHER" id="PTHR11070">
    <property type="entry name" value="UVRD / RECB / PCRA DNA HELICASE FAMILY MEMBER"/>
    <property type="match status" value="1"/>
</dbReference>
<keyword evidence="1 9" id="KW-0547">Nucleotide-binding</keyword>
<dbReference type="GO" id="GO:0005524">
    <property type="term" value="F:ATP binding"/>
    <property type="evidence" value="ECO:0007669"/>
    <property type="project" value="UniProtKB-UniRule"/>
</dbReference>
<evidence type="ECO:0000256" key="10">
    <source>
        <dbReference type="SAM" id="Coils"/>
    </source>
</evidence>
<sequence>MATSKKVIKNICRDYVTIDYNGVIDFKLTLKDNIRNNSISEDDALFILLDLLYQINHGLKYKFFSKNLFDLITDVKKYNKENKKYLKEKILFKKHYYHELKQVIDYIISLAKERNIESKNITIEKPKENIKNRKKLIKTKLKDFQHNDLCCILNLDHTLNFEREKVLKNRIVDALLEMSFDEDKLNNCSTEDIKEILNSNNESSGMRNEEIIKIQNVRLYKLLDEFEDNYKIQLEKEEKLKKEREEQERRKKQKQERLRKEAEIKARKLKIENEHLQKERQEKQRQFNSLIEKIKLFNYKSFSEMISSENEYSKIYDEILNNYSISHYREITLFKDYYSHLNYIKQIIVIEKEIKTNIGLLNSFDDDLKNNGFLNYSKREKIINTYKSLYELTSEVNKFPIFLKNRIYQEFPNLKSFMEYYKDLINYKNLSDEKHNRIKKLNERILDDEIKDNPEFFKNITDPNKRRAIVIDEKNVKVNAGAGTGKTFTIQNKVNYLIERGISPKKILCLCYTGDGAEDLNKKVNENRDENNQVEACTFHEFCRRVAKKCRINKGKTNRRLLKDIIHNYSMKLADDEKLIKLIDYFSYYINSPADKEDINTYDELLNYEKERDLKTLRKKFYESGANYTMKGETVDSIGELIIANYLFRHNINYVYGDEYKSKLIEIIQRFLYSGNSFSLINLELQKEWFEKFISDYSWETYVPDFYLPEKDIYLEHFGIGHSDNEKWLGKDYEPQIKRKIKYHELHQTKLIKTYYYYLEDGVLEEKLEAILRDNGVTIGHKNPKEILDVLQKTNKIKDFDNFNKLIESFINIFEAQNKEKNQFDSFIKMNESEIDGYKRNRQKLFLDIVRDIYNIYYESNEGKRIDHNREVSLALELIQTNRYSASYDYIFIDEYQDINPIRSLLLQSLQKITNAKLFVVGDDWQSIYKFNGSDLNLFIDFDKHFPNSEFINLQENRRNYDRLNHISSRFIMRNEKQKKKKLISKKRNNPNPINIVYYSLNPKSNKVLKLYSIILRIAKRNPKSRILLLGRNNNDINEFTNKNAIFQSFDYTDKIKCLQNPKLDITFMTIHSSKGLEYDDVIILNFKDKLNGFPNKIEDDSVLRFLKEKEKCPYAEERRLLYVALTRTLNDAYLLAPTYKESVFIEELSNKHKVKQLSLRIDKNLEKNFYKPHKSNEPFDYRKTDIKCPNCKDGKITVVRNNMNDPPTQYIRCSNHPDDSYHYNGGPYWGDLEDYIFIEKCPNPNCGGVLIRDYKKDKLICTLNRQEGCKQTKKINLDDYY</sequence>
<dbReference type="GO" id="GO:0005829">
    <property type="term" value="C:cytosol"/>
    <property type="evidence" value="ECO:0007669"/>
    <property type="project" value="TreeGrafter"/>
</dbReference>
<keyword evidence="5" id="KW-0413">Isomerase</keyword>
<proteinExistence type="predicted"/>